<name>A0AAD6RVK0_9AGAR</name>
<accession>A0AAD6RVK0</accession>
<dbReference type="InterPro" id="IPR036047">
    <property type="entry name" value="F-box-like_dom_sf"/>
</dbReference>
<dbReference type="Pfam" id="PF12937">
    <property type="entry name" value="F-box-like"/>
    <property type="match status" value="1"/>
</dbReference>
<dbReference type="AlphaFoldDB" id="A0AAD6RVK0"/>
<protein>
    <recommendedName>
        <fullName evidence="1">F-box domain-containing protein</fullName>
    </recommendedName>
</protein>
<proteinExistence type="predicted"/>
<reference evidence="2" key="1">
    <citation type="submission" date="2023-03" db="EMBL/GenBank/DDBJ databases">
        <title>Massive genome expansion in bonnet fungi (Mycena s.s.) driven by repeated elements and novel gene families across ecological guilds.</title>
        <authorList>
            <consortium name="Lawrence Berkeley National Laboratory"/>
            <person name="Harder C.B."/>
            <person name="Miyauchi S."/>
            <person name="Viragh M."/>
            <person name="Kuo A."/>
            <person name="Thoen E."/>
            <person name="Andreopoulos B."/>
            <person name="Lu D."/>
            <person name="Skrede I."/>
            <person name="Drula E."/>
            <person name="Henrissat B."/>
            <person name="Morin E."/>
            <person name="Kohler A."/>
            <person name="Barry K."/>
            <person name="LaButti K."/>
            <person name="Morin E."/>
            <person name="Salamov A."/>
            <person name="Lipzen A."/>
            <person name="Mereny Z."/>
            <person name="Hegedus B."/>
            <person name="Baldrian P."/>
            <person name="Stursova M."/>
            <person name="Weitz H."/>
            <person name="Taylor A."/>
            <person name="Grigoriev I.V."/>
            <person name="Nagy L.G."/>
            <person name="Martin F."/>
            <person name="Kauserud H."/>
        </authorList>
    </citation>
    <scope>NUCLEOTIDE SEQUENCE</scope>
    <source>
        <strain evidence="2">CBHHK200</strain>
    </source>
</reference>
<dbReference type="SUPFAM" id="SSF81383">
    <property type="entry name" value="F-box domain"/>
    <property type="match status" value="1"/>
</dbReference>
<organism evidence="2 3">
    <name type="scientific">Mycena alexandri</name>
    <dbReference type="NCBI Taxonomy" id="1745969"/>
    <lineage>
        <taxon>Eukaryota</taxon>
        <taxon>Fungi</taxon>
        <taxon>Dikarya</taxon>
        <taxon>Basidiomycota</taxon>
        <taxon>Agaricomycotina</taxon>
        <taxon>Agaricomycetes</taxon>
        <taxon>Agaricomycetidae</taxon>
        <taxon>Agaricales</taxon>
        <taxon>Marasmiineae</taxon>
        <taxon>Mycenaceae</taxon>
        <taxon>Mycena</taxon>
    </lineage>
</organism>
<feature type="domain" description="F-box" evidence="1">
    <location>
        <begin position="41"/>
        <end position="93"/>
    </location>
</feature>
<dbReference type="Gene3D" id="1.20.1280.50">
    <property type="match status" value="1"/>
</dbReference>
<sequence>MRFQGGELFDLPDPFGELAAERDELERKVSDLQVELAPHRRLPPELLAEIFLFCTAETVSLPPSTDETLLILTQICHSWRELALRSPELWGNIAVVFTEDRCNVERITTISAQWLSRAGDTYPLCITAECTGVYATTACQNPELVASFVPMIISHSHHLRSLDLGFPIAALLPLFVLPSDAFPCLEKMSLRPLLLLDDMVTPEAGSSLGWHWPSTAVALDSAPRIQEVTFSPSPLFKLAELENISANVMEQAMTNVDVGSHPFFAPEFSLPWTKLSIIAFPFTALAAKAWCSILIQCPKLQRFEVAIKPSTNADPFIHSVGELEQIQLDHLTYLSVSAFCGGGDELVDRLTAPGLNLLVLMGTEFPTECLLSFQRRSNFVLETFIPVIPIPADDVERVFEHLPDLKTLIILAISTEHFPSSIWERVGRAELLPQLEAMLIRPTPTQAPFLVDMIAARWEASGAGGGPMLGFCDVRPAHLEAITTELRRLEKYADRGQSVEVLTIC</sequence>
<comment type="caution">
    <text evidence="2">The sequence shown here is derived from an EMBL/GenBank/DDBJ whole genome shotgun (WGS) entry which is preliminary data.</text>
</comment>
<gene>
    <name evidence="2" type="ORF">C8F04DRAFT_1171667</name>
</gene>
<dbReference type="EMBL" id="JARJCM010000883">
    <property type="protein sequence ID" value="KAJ7015779.1"/>
    <property type="molecule type" value="Genomic_DNA"/>
</dbReference>
<evidence type="ECO:0000313" key="2">
    <source>
        <dbReference type="EMBL" id="KAJ7015779.1"/>
    </source>
</evidence>
<dbReference type="InterPro" id="IPR001810">
    <property type="entry name" value="F-box_dom"/>
</dbReference>
<dbReference type="Proteomes" id="UP001218188">
    <property type="component" value="Unassembled WGS sequence"/>
</dbReference>
<keyword evidence="3" id="KW-1185">Reference proteome</keyword>
<evidence type="ECO:0000313" key="3">
    <source>
        <dbReference type="Proteomes" id="UP001218188"/>
    </source>
</evidence>
<evidence type="ECO:0000259" key="1">
    <source>
        <dbReference type="Pfam" id="PF12937"/>
    </source>
</evidence>